<dbReference type="PROSITE" id="PS50016">
    <property type="entry name" value="ZF_PHD_2"/>
    <property type="match status" value="1"/>
</dbReference>
<dbReference type="InterPro" id="IPR013083">
    <property type="entry name" value="Znf_RING/FYVE/PHD"/>
</dbReference>
<sequence>MYSIAADSNNQKSIHQNEGDSEECKKEDNRAEQSDESVVNLKESQNQAIEGQNMEMEYKEKEENIRRKSSLGNAKQEEGMQYSSEEADEENDQLVEQLDHAPLYRDPTFAEICSFFNMFTPLFGFKPISFATLERMLCTLVDGDATRELIELHVMLMRKIYVKSARADKWEQSLHKFCAISPGLDAELRQLQRNNYGSIPIGSKLAVLKALCDSQFDYNLKFKENIANTFRHNDLRLAPIGTDKRGQLYYVQVDCDLDFRVYSEETDDMAGVSWTLRSRTEGELSELIETLQNPDYGVVTKEEQEDEEADIDEEQLLDQPTEEAKKDAIQTRPSSASSTAKPYQPYLSEEERSKIQLDAKFSVLWDHYKKADVLNKRKSEKEKRRGQTAATLSTSNTTKEPTVRIVTEDAGDVNVNISMAKLDDEDENEDATEAKSQNGEKGEQSEKEVQRESLDKSPELDAALLAEIEAEEQRRILPRRSARNAAIHNLKTFGGSPRRQLTNEQKTRSSSPLSSKKLGFVPATAGSCTDEDSDDESEEEDEESGENSSDDDFLLNGEEKPKRKLGRPPTKRVRGGKSGRTKGKKRTSGKGTHLKKQPLALLFEDGESSEDGEETMELKERRERKKATELTLCQTCKGSKSPELLLLCDSCDTAWHTFCLRPQLWFVPDGDWFCPFCEHTTKEAADRLKREMDYIGISLNNIIPLALNKKDDNGQSREWSESSEEDAGGDGERRSKKKAMKIVMSKTREKQRIEKFCGPIVTIAEGRSRRALNRVDYNFHAYDEQLQEAMESIDPDVKIENDDVTSGRGKDMQNIYEAEKKQLKDKDQNECEREDDAPARPPNSREGVRVLKKGGRKAKRLTDLDIDNATESDTDEWKAGSADEVEEDPEPSEDEYLPSERRSAKGIGFQGRRASDDDFINDNSDSDYTPTGKKKGVGKRSGGFAKTKKRKKRGSTSSSEGANELNLSDSESEAGPSNRKRTKPSKAQTLSRKWGPKASSSENDDENVPGENEGERTETGRPLRRAAVNMRMKLKEELQYEEEGEDEGTEVEEEEEGGKDKTAEHGGRLADRAVSALAKPQRITLRSEDGDAAEFKPDEDDEAEADEEEEEAEKEELEVFNEDGETEEGSESSMSDDEEHSKKSSPVKRLTQTETEESLKESPDKASSADSAAAHSSIQRQTRQQLKKQQSLMQTNAESEDSVNDLPSTSENFGDQLRERRSPSKVAVEAERESKPLQIKSEERVIPSPQIHPQQLSQYFMRPTFPSNQRQQQQQQELQPPATVVSTTHGTRFQAEPSPPASYAAYTVAHQPLQIVNVSTPPGVINNAHQFPVSGAIPFAAAHPQQAAYFVQQSGAPQIIYQTLQPFSSHPSQHSIPQQQVDPDGSLSHALAGAMTSRNKLLKGCE</sequence>
<feature type="compositionally biased region" description="Basic and acidic residues" evidence="5">
    <location>
        <begin position="438"/>
        <end position="459"/>
    </location>
</feature>
<keyword evidence="3" id="KW-0862">Zinc</keyword>
<feature type="compositionally biased region" description="Polar residues" evidence="5">
    <location>
        <begin position="1"/>
        <end position="14"/>
    </location>
</feature>
<feature type="compositionally biased region" description="Basic and acidic residues" evidence="5">
    <location>
        <begin position="376"/>
        <end position="385"/>
    </location>
</feature>
<feature type="region of interest" description="Disordered" evidence="5">
    <location>
        <begin position="710"/>
        <end position="739"/>
    </location>
</feature>
<evidence type="ECO:0000313" key="7">
    <source>
        <dbReference type="Proteomes" id="UP000050741"/>
    </source>
</evidence>
<dbReference type="Proteomes" id="UP000050741">
    <property type="component" value="Unassembled WGS sequence"/>
</dbReference>
<feature type="compositionally biased region" description="Low complexity" evidence="5">
    <location>
        <begin position="1368"/>
        <end position="1380"/>
    </location>
</feature>
<feature type="compositionally biased region" description="Polar residues" evidence="5">
    <location>
        <begin position="388"/>
        <end position="400"/>
    </location>
</feature>
<feature type="region of interest" description="Disordered" evidence="5">
    <location>
        <begin position="376"/>
        <end position="404"/>
    </location>
</feature>
<keyword evidence="7" id="KW-1185">Reference proteome</keyword>
<feature type="compositionally biased region" description="Basic and acidic residues" evidence="5">
    <location>
        <begin position="817"/>
        <end position="831"/>
    </location>
</feature>
<dbReference type="Pfam" id="PF00628">
    <property type="entry name" value="PHD"/>
    <property type="match status" value="1"/>
</dbReference>
<dbReference type="WBParaSite" id="GPLIN_001213900">
    <property type="protein sequence ID" value="GPLIN_001213900"/>
    <property type="gene ID" value="GPLIN_001213900"/>
</dbReference>
<dbReference type="PANTHER" id="PTHR14296">
    <property type="entry name" value="REMODELING AND SPACING FACTOR 1"/>
    <property type="match status" value="1"/>
</dbReference>
<evidence type="ECO:0000256" key="3">
    <source>
        <dbReference type="ARBA" id="ARBA00022833"/>
    </source>
</evidence>
<evidence type="ECO:0000256" key="5">
    <source>
        <dbReference type="SAM" id="MobiDB-lite"/>
    </source>
</evidence>
<feature type="compositionally biased region" description="Acidic residues" evidence="5">
    <location>
        <begin position="529"/>
        <end position="553"/>
    </location>
</feature>
<feature type="compositionally biased region" description="Acidic residues" evidence="5">
    <location>
        <begin position="1039"/>
        <end position="1057"/>
    </location>
</feature>
<feature type="compositionally biased region" description="Polar residues" evidence="5">
    <location>
        <begin position="499"/>
        <end position="514"/>
    </location>
</feature>
<evidence type="ECO:0000256" key="4">
    <source>
        <dbReference type="PROSITE-ProRule" id="PRU00146"/>
    </source>
</evidence>
<feature type="compositionally biased region" description="Low complexity" evidence="5">
    <location>
        <begin position="1166"/>
        <end position="1190"/>
    </location>
</feature>
<feature type="compositionally biased region" description="Basic and acidic residues" evidence="5">
    <location>
        <begin position="1085"/>
        <end position="1096"/>
    </location>
</feature>
<organism evidence="7 8">
    <name type="scientific">Globodera pallida</name>
    <name type="common">Potato cyst nematode worm</name>
    <name type="synonym">Heterodera pallida</name>
    <dbReference type="NCBI Taxonomy" id="36090"/>
    <lineage>
        <taxon>Eukaryota</taxon>
        <taxon>Metazoa</taxon>
        <taxon>Ecdysozoa</taxon>
        <taxon>Nematoda</taxon>
        <taxon>Chromadorea</taxon>
        <taxon>Rhabditida</taxon>
        <taxon>Tylenchina</taxon>
        <taxon>Tylenchomorpha</taxon>
        <taxon>Tylenchoidea</taxon>
        <taxon>Heteroderidae</taxon>
        <taxon>Heteroderinae</taxon>
        <taxon>Globodera</taxon>
    </lineage>
</organism>
<dbReference type="Gene3D" id="3.30.40.10">
    <property type="entry name" value="Zinc/RING finger domain, C3HC4 (zinc finger)"/>
    <property type="match status" value="1"/>
</dbReference>
<feature type="compositionally biased region" description="Basic and acidic residues" evidence="5">
    <location>
        <begin position="1058"/>
        <end position="1071"/>
    </location>
</feature>
<dbReference type="InterPro" id="IPR019786">
    <property type="entry name" value="Zinc_finger_PHD-type_CS"/>
</dbReference>
<dbReference type="PROSITE" id="PS01359">
    <property type="entry name" value="ZF_PHD_1"/>
    <property type="match status" value="1"/>
</dbReference>
<feature type="compositionally biased region" description="Acidic residues" evidence="5">
    <location>
        <begin position="303"/>
        <end position="316"/>
    </location>
</feature>
<evidence type="ECO:0000259" key="6">
    <source>
        <dbReference type="PROSITE" id="PS50016"/>
    </source>
</evidence>
<dbReference type="InterPro" id="IPR011011">
    <property type="entry name" value="Znf_FYVE_PHD"/>
</dbReference>
<feature type="compositionally biased region" description="Basic and acidic residues" evidence="5">
    <location>
        <begin position="710"/>
        <end position="720"/>
    </location>
</feature>
<reference evidence="7" key="1">
    <citation type="submission" date="2014-05" db="EMBL/GenBank/DDBJ databases">
        <title>The genome and life-stage specific transcriptomes of Globodera pallida elucidate key aspects of plant parasitism by a cyst nematode.</title>
        <authorList>
            <person name="Cotton J.A."/>
            <person name="Lilley C.J."/>
            <person name="Jones L.M."/>
            <person name="Kikuchi T."/>
            <person name="Reid A.J."/>
            <person name="Thorpe P."/>
            <person name="Tsai I.J."/>
            <person name="Beasley H."/>
            <person name="Blok V."/>
            <person name="Cock P.J.A."/>
            <person name="Van den Akker S.E."/>
            <person name="Holroyd N."/>
            <person name="Hunt M."/>
            <person name="Mantelin S."/>
            <person name="Naghra H."/>
            <person name="Pain A."/>
            <person name="Palomares-Rius J.E."/>
            <person name="Zarowiecki M."/>
            <person name="Berriman M."/>
            <person name="Jones J.T."/>
            <person name="Urwin P.E."/>
        </authorList>
    </citation>
    <scope>NUCLEOTIDE SEQUENCE [LARGE SCALE GENOMIC DNA]</scope>
    <source>
        <strain evidence="7">Lindley</strain>
    </source>
</reference>
<feature type="region of interest" description="Disordered" evidence="5">
    <location>
        <begin position="792"/>
        <end position="1250"/>
    </location>
</feature>
<evidence type="ECO:0000313" key="8">
    <source>
        <dbReference type="WBParaSite" id="GPLIN_001213900"/>
    </source>
</evidence>
<feature type="compositionally biased region" description="Basic residues" evidence="5">
    <location>
        <begin position="562"/>
        <end position="594"/>
    </location>
</feature>
<dbReference type="GO" id="GO:0045892">
    <property type="term" value="P:negative regulation of DNA-templated transcription"/>
    <property type="evidence" value="ECO:0007669"/>
    <property type="project" value="TreeGrafter"/>
</dbReference>
<dbReference type="GO" id="GO:0031213">
    <property type="term" value="C:RSF complex"/>
    <property type="evidence" value="ECO:0007669"/>
    <property type="project" value="InterPro"/>
</dbReference>
<feature type="domain" description="PHD-type" evidence="6">
    <location>
        <begin position="630"/>
        <end position="680"/>
    </location>
</feature>
<feature type="region of interest" description="Disordered" evidence="5">
    <location>
        <begin position="1368"/>
        <end position="1387"/>
    </location>
</feature>
<dbReference type="SMART" id="SM00249">
    <property type="entry name" value="PHD"/>
    <property type="match status" value="1"/>
</dbReference>
<feature type="compositionally biased region" description="Basic and acidic residues" evidence="5">
    <location>
        <begin position="56"/>
        <end position="66"/>
    </location>
</feature>
<dbReference type="PANTHER" id="PTHR14296:SF16">
    <property type="entry name" value="REMODELING AND SPACING FACTOR 1"/>
    <property type="match status" value="1"/>
</dbReference>
<feature type="compositionally biased region" description="Basic and acidic residues" evidence="5">
    <location>
        <begin position="15"/>
        <end position="33"/>
    </location>
</feature>
<feature type="compositionally biased region" description="Acidic residues" evidence="5">
    <location>
        <begin position="864"/>
        <end position="874"/>
    </location>
</feature>
<feature type="compositionally biased region" description="Acidic residues" evidence="5">
    <location>
        <begin position="883"/>
        <end position="897"/>
    </location>
</feature>
<feature type="region of interest" description="Disordered" evidence="5">
    <location>
        <begin position="472"/>
        <end position="594"/>
    </location>
</feature>
<accession>A0A183CGY3</accession>
<keyword evidence="1" id="KW-0479">Metal-binding</keyword>
<feature type="compositionally biased region" description="Polar residues" evidence="5">
    <location>
        <begin position="331"/>
        <end position="341"/>
    </location>
</feature>
<dbReference type="CDD" id="cd15543">
    <property type="entry name" value="PHD_RSF1"/>
    <property type="match status" value="1"/>
</dbReference>
<feature type="compositionally biased region" description="Basic and acidic residues" evidence="5">
    <location>
        <begin position="1216"/>
        <end position="1245"/>
    </location>
</feature>
<dbReference type="GO" id="GO:0008270">
    <property type="term" value="F:zinc ion binding"/>
    <property type="evidence" value="ECO:0007669"/>
    <property type="project" value="UniProtKB-KW"/>
</dbReference>
<evidence type="ECO:0000256" key="1">
    <source>
        <dbReference type="ARBA" id="ARBA00022723"/>
    </source>
</evidence>
<dbReference type="SUPFAM" id="SSF57903">
    <property type="entry name" value="FYVE/PHD zinc finger"/>
    <property type="match status" value="1"/>
</dbReference>
<reference evidence="8" key="2">
    <citation type="submission" date="2016-06" db="UniProtKB">
        <authorList>
            <consortium name="WormBaseParasite"/>
        </authorList>
    </citation>
    <scope>IDENTIFICATION</scope>
</reference>
<protein>
    <submittedName>
        <fullName evidence="8">PHD-type domain-containing protein</fullName>
    </submittedName>
</protein>
<proteinExistence type="predicted"/>
<feature type="compositionally biased region" description="Basic residues" evidence="5">
    <location>
        <begin position="850"/>
        <end position="859"/>
    </location>
</feature>
<dbReference type="InterPro" id="IPR001965">
    <property type="entry name" value="Znf_PHD"/>
</dbReference>
<evidence type="ECO:0000256" key="2">
    <source>
        <dbReference type="ARBA" id="ARBA00022771"/>
    </source>
</evidence>
<feature type="compositionally biased region" description="Acidic residues" evidence="5">
    <location>
        <begin position="1097"/>
        <end position="1138"/>
    </location>
</feature>
<feature type="region of interest" description="Disordered" evidence="5">
    <location>
        <begin position="1"/>
        <end position="88"/>
    </location>
</feature>
<dbReference type="GO" id="GO:0042393">
    <property type="term" value="F:histone binding"/>
    <property type="evidence" value="ECO:0007669"/>
    <property type="project" value="TreeGrafter"/>
</dbReference>
<name>A0A183CGY3_GLOPA</name>
<keyword evidence="2 4" id="KW-0863">Zinc-finger</keyword>
<dbReference type="InterPro" id="IPR019787">
    <property type="entry name" value="Znf_PHD-finger"/>
</dbReference>
<feature type="compositionally biased region" description="Low complexity" evidence="5">
    <location>
        <begin position="1269"/>
        <end position="1279"/>
    </location>
</feature>
<feature type="region of interest" description="Disordered" evidence="5">
    <location>
        <begin position="1266"/>
        <end position="1298"/>
    </location>
</feature>
<feature type="region of interest" description="Disordered" evidence="5">
    <location>
        <begin position="302"/>
        <end position="349"/>
    </location>
</feature>
<feature type="region of interest" description="Disordered" evidence="5">
    <location>
        <begin position="418"/>
        <end position="460"/>
    </location>
</feature>
<dbReference type="InterPro" id="IPR028938">
    <property type="entry name" value="Rsf1-like"/>
</dbReference>